<keyword evidence="1" id="KW-0547">Nucleotide-binding</keyword>
<dbReference type="Gene3D" id="3.40.50.20">
    <property type="match status" value="1"/>
</dbReference>
<dbReference type="SUPFAM" id="SSF56059">
    <property type="entry name" value="Glutathione synthetase ATP-binding domain-like"/>
    <property type="match status" value="1"/>
</dbReference>
<keyword evidence="1" id="KW-0067">ATP-binding</keyword>
<dbReference type="EMBL" id="JAULSO010000003">
    <property type="protein sequence ID" value="KAK3686218.1"/>
    <property type="molecule type" value="Genomic_DNA"/>
</dbReference>
<evidence type="ECO:0000259" key="3">
    <source>
        <dbReference type="PROSITE" id="PS50975"/>
    </source>
</evidence>
<keyword evidence="2" id="KW-1133">Transmembrane helix</keyword>
<dbReference type="InterPro" id="IPR011761">
    <property type="entry name" value="ATP-grasp"/>
</dbReference>
<evidence type="ECO:0000256" key="2">
    <source>
        <dbReference type="SAM" id="Phobius"/>
    </source>
</evidence>
<reference evidence="4" key="1">
    <citation type="journal article" date="2023" name="Mol. Phylogenet. Evol.">
        <title>Genome-scale phylogeny and comparative genomics of the fungal order Sordariales.</title>
        <authorList>
            <person name="Hensen N."/>
            <person name="Bonometti L."/>
            <person name="Westerberg I."/>
            <person name="Brannstrom I.O."/>
            <person name="Guillou S."/>
            <person name="Cros-Aarteil S."/>
            <person name="Calhoun S."/>
            <person name="Haridas S."/>
            <person name="Kuo A."/>
            <person name="Mondo S."/>
            <person name="Pangilinan J."/>
            <person name="Riley R."/>
            <person name="LaButti K."/>
            <person name="Andreopoulos B."/>
            <person name="Lipzen A."/>
            <person name="Chen C."/>
            <person name="Yan M."/>
            <person name="Daum C."/>
            <person name="Ng V."/>
            <person name="Clum A."/>
            <person name="Steindorff A."/>
            <person name="Ohm R.A."/>
            <person name="Martin F."/>
            <person name="Silar P."/>
            <person name="Natvig D.O."/>
            <person name="Lalanne C."/>
            <person name="Gautier V."/>
            <person name="Ament-Velasquez S.L."/>
            <person name="Kruys A."/>
            <person name="Hutchinson M.I."/>
            <person name="Powell A.J."/>
            <person name="Barry K."/>
            <person name="Miller A.N."/>
            <person name="Grigoriev I.V."/>
            <person name="Debuchy R."/>
            <person name="Gladieux P."/>
            <person name="Hiltunen Thoren M."/>
            <person name="Johannesson H."/>
        </authorList>
    </citation>
    <scope>NUCLEOTIDE SEQUENCE</scope>
    <source>
        <strain evidence="4">CBS 314.62</strain>
    </source>
</reference>
<keyword evidence="2" id="KW-0472">Membrane</keyword>
<dbReference type="GO" id="GO:0005524">
    <property type="term" value="F:ATP binding"/>
    <property type="evidence" value="ECO:0007669"/>
    <property type="project" value="UniProtKB-UniRule"/>
</dbReference>
<evidence type="ECO:0000313" key="4">
    <source>
        <dbReference type="EMBL" id="KAK3686218.1"/>
    </source>
</evidence>
<evidence type="ECO:0000256" key="1">
    <source>
        <dbReference type="PROSITE-ProRule" id="PRU00409"/>
    </source>
</evidence>
<keyword evidence="5" id="KW-1185">Reference proteome</keyword>
<dbReference type="Gene3D" id="3.30.470.20">
    <property type="entry name" value="ATP-grasp fold, B domain"/>
    <property type="match status" value="1"/>
</dbReference>
<evidence type="ECO:0000313" key="5">
    <source>
        <dbReference type="Proteomes" id="UP001270362"/>
    </source>
</evidence>
<protein>
    <recommendedName>
        <fullName evidence="3">ATP-grasp domain-containing protein</fullName>
    </recommendedName>
</protein>
<reference evidence="4" key="2">
    <citation type="submission" date="2023-06" db="EMBL/GenBank/DDBJ databases">
        <authorList>
            <consortium name="Lawrence Berkeley National Laboratory"/>
            <person name="Haridas S."/>
            <person name="Hensen N."/>
            <person name="Bonometti L."/>
            <person name="Westerberg I."/>
            <person name="Brannstrom I.O."/>
            <person name="Guillou S."/>
            <person name="Cros-Aarteil S."/>
            <person name="Calhoun S."/>
            <person name="Kuo A."/>
            <person name="Mondo S."/>
            <person name="Pangilinan J."/>
            <person name="Riley R."/>
            <person name="Labutti K."/>
            <person name="Andreopoulos B."/>
            <person name="Lipzen A."/>
            <person name="Chen C."/>
            <person name="Yanf M."/>
            <person name="Daum C."/>
            <person name="Ng V."/>
            <person name="Clum A."/>
            <person name="Steindorff A."/>
            <person name="Ohm R."/>
            <person name="Martin F."/>
            <person name="Silar P."/>
            <person name="Natvig D."/>
            <person name="Lalanne C."/>
            <person name="Gautier V."/>
            <person name="Ament-Velasquez S.L."/>
            <person name="Kruys A."/>
            <person name="Hutchinson M.I."/>
            <person name="Powell A.J."/>
            <person name="Barry K."/>
            <person name="Miller A.N."/>
            <person name="Grigoriev I.V."/>
            <person name="Debuchy R."/>
            <person name="Gladieux P."/>
            <person name="Thoren M.H."/>
            <person name="Johannesson H."/>
        </authorList>
    </citation>
    <scope>NUCLEOTIDE SEQUENCE</scope>
    <source>
        <strain evidence="4">CBS 314.62</strain>
    </source>
</reference>
<dbReference type="Proteomes" id="UP001270362">
    <property type="component" value="Unassembled WGS sequence"/>
</dbReference>
<comment type="caution">
    <text evidence="4">The sequence shown here is derived from an EMBL/GenBank/DDBJ whole genome shotgun (WGS) entry which is preliminary data.</text>
</comment>
<keyword evidence="2" id="KW-0812">Transmembrane</keyword>
<dbReference type="AlphaFoldDB" id="A0AAE0X6V4"/>
<feature type="domain" description="ATP-grasp" evidence="3">
    <location>
        <begin position="181"/>
        <end position="364"/>
    </location>
</feature>
<proteinExistence type="predicted"/>
<accession>A0AAE0X6V4</accession>
<name>A0AAE0X6V4_9PEZI</name>
<gene>
    <name evidence="4" type="ORF">B0T22DRAFT_518805</name>
</gene>
<feature type="transmembrane region" description="Helical" evidence="2">
    <location>
        <begin position="16"/>
        <end position="39"/>
    </location>
</feature>
<dbReference type="PROSITE" id="PS50975">
    <property type="entry name" value="ATP_GRASP"/>
    <property type="match status" value="1"/>
</dbReference>
<dbReference type="GO" id="GO:0046872">
    <property type="term" value="F:metal ion binding"/>
    <property type="evidence" value="ECO:0007669"/>
    <property type="project" value="InterPro"/>
</dbReference>
<sequence length="470" mass="52509">MPPTASTGAWHFFKTLFLLLLTLLFLPIDTLIILSIHILHRPRHRSNALEPPAEKKTVLITSVGTAKGLALARLFHLAGHRVVGADTKGPLSPGWASTAVHKYHRLIHVPPPSAAEGNDHYTNQLLRIVQTEKADLWISLSSSSSSSAIAKEAIESHCTKTKAVQFSATETKLLHDKGSFMNLARRLGLPVPDYSVVRTGADVLAFLSGKQDGGGKYLVKAHDEYPLLPRPTDAETHAQIARLPLFRPVLLQEYISGPEFCTHALVVRGRVRAFVACPSSELLMHYVALPAESPLGLEMLEFTQRLAAHFGEGFTGHVSFDFIARGTHDEFGIFAIECSPRAHTAMVLFSQTPGLVDAYLSLLEDTVPAAQKPVITPQNPQQYYWIGQDFFDQVVHPLLPWDEAPHSEYAASVRRFLDHVLNWKDGTFEAWDPWPWWWQYHVFWPARLIRLLVTGRPWSRIDVRTCGEGL</sequence>
<organism evidence="4 5">
    <name type="scientific">Podospora appendiculata</name>
    <dbReference type="NCBI Taxonomy" id="314037"/>
    <lineage>
        <taxon>Eukaryota</taxon>
        <taxon>Fungi</taxon>
        <taxon>Dikarya</taxon>
        <taxon>Ascomycota</taxon>
        <taxon>Pezizomycotina</taxon>
        <taxon>Sordariomycetes</taxon>
        <taxon>Sordariomycetidae</taxon>
        <taxon>Sordariales</taxon>
        <taxon>Podosporaceae</taxon>
        <taxon>Podospora</taxon>
    </lineage>
</organism>